<dbReference type="EMBL" id="AXCW01000068">
    <property type="protein sequence ID" value="EYR63768.1"/>
    <property type="molecule type" value="Genomic_DNA"/>
</dbReference>
<organism evidence="1 2">
    <name type="scientific">Actinotalea ferrariae CF5-4</name>
    <dbReference type="NCBI Taxonomy" id="948458"/>
    <lineage>
        <taxon>Bacteria</taxon>
        <taxon>Bacillati</taxon>
        <taxon>Actinomycetota</taxon>
        <taxon>Actinomycetes</taxon>
        <taxon>Micrococcales</taxon>
        <taxon>Cellulomonadaceae</taxon>
        <taxon>Actinotalea</taxon>
    </lineage>
</organism>
<evidence type="ECO:0000313" key="1">
    <source>
        <dbReference type="EMBL" id="EYR63768.1"/>
    </source>
</evidence>
<protein>
    <submittedName>
        <fullName evidence="1">Methionine synthase</fullName>
    </submittedName>
</protein>
<dbReference type="AlphaFoldDB" id="A0A021VRM2"/>
<name>A0A021VRM2_9CELL</name>
<dbReference type="SUPFAM" id="SSF51726">
    <property type="entry name" value="UROD/MetE-like"/>
    <property type="match status" value="1"/>
</dbReference>
<dbReference type="Proteomes" id="UP000019753">
    <property type="component" value="Unassembled WGS sequence"/>
</dbReference>
<proteinExistence type="predicted"/>
<dbReference type="InterPro" id="IPR038071">
    <property type="entry name" value="UROD/MetE-like_sf"/>
</dbReference>
<evidence type="ECO:0000313" key="2">
    <source>
        <dbReference type="Proteomes" id="UP000019753"/>
    </source>
</evidence>
<sequence>MTALPSLVQMPQRGPWADSTGRAGAVLTEMPLEVGPHGWKLCDRPGRDLERARATLREDLDALAVAAHGWTGPLVVALRGPWSLAATCYLARGDRVLADAGAARELTHSLADGLGDLLARVRSAVPGAELVLVLREPQLPDVLSGAVATFSGHGRLAAVDTDVARGALRHVVSAARGAGAGSVVVHTGGRFARRSVKVAASSGADALGLALGPLRPPQWETVAGVVEAGTRVWFALPRPRHGKTSDPSRTAAALRDPWRALGLPASGLADVVVHVDTSSGVAGGDLVVTKPRAVRAALDDGVRVALELAEAAMMGR</sequence>
<comment type="caution">
    <text evidence="1">The sequence shown here is derived from an EMBL/GenBank/DDBJ whole genome shotgun (WGS) entry which is preliminary data.</text>
</comment>
<keyword evidence="2" id="KW-1185">Reference proteome</keyword>
<reference evidence="1 2" key="1">
    <citation type="submission" date="2014-01" db="EMBL/GenBank/DDBJ databases">
        <title>Actinotalea ferrariae CF5-4.</title>
        <authorList>
            <person name="Chen F."/>
            <person name="Li Y."/>
            <person name="Wang G."/>
        </authorList>
    </citation>
    <scope>NUCLEOTIDE SEQUENCE [LARGE SCALE GENOMIC DNA]</scope>
    <source>
        <strain evidence="1 2">CF5-4</strain>
    </source>
</reference>
<gene>
    <name evidence="1" type="ORF">N866_18315</name>
</gene>
<accession>A0A021VRM2</accession>